<feature type="coiled-coil region" evidence="1">
    <location>
        <begin position="689"/>
        <end position="716"/>
    </location>
</feature>
<proteinExistence type="predicted"/>
<feature type="domain" description="CLU central" evidence="3">
    <location>
        <begin position="1120"/>
        <end position="1190"/>
    </location>
</feature>
<dbReference type="GeneID" id="40311299"/>
<dbReference type="VEuPathDB" id="ToxoDB:BESB_063710"/>
<evidence type="ECO:0000313" key="5">
    <source>
        <dbReference type="Proteomes" id="UP000224006"/>
    </source>
</evidence>
<keyword evidence="1" id="KW-0175">Coiled coil</keyword>
<evidence type="ECO:0000259" key="3">
    <source>
        <dbReference type="Pfam" id="PF12807"/>
    </source>
</evidence>
<dbReference type="PANTHER" id="PTHR12601:SF6">
    <property type="entry name" value="CLUSTERED MITOCHONDRIA PROTEIN HOMOLOG"/>
    <property type="match status" value="1"/>
</dbReference>
<name>A0A2A9ME62_BESBE</name>
<sequence length="2279" mass="257330">MLQLASAPAHAARPPRGELQTSFGAGQLAVAVKLYSISLSRSVADSLSADMKLAVAVMYRDEDLSRVCQQKERVAFRVVPSGREGPLFILIERIFVLPFFSDFPVGRPAIDILVVDESSRNLRNEIARTVKLFARAAQYPENSFNPGFLWDSEALKRVTDAAVFDGGKGKRDRRKGVEGVSSKSLEDLRLLIDNARHSRAIRDTTLARSQPLGEATAGARGTAVSGTRVRRQQLLHEAQQLQRAEMKELRGKRLLAARRRTVRNLRAEFAQRDWGDAEQDEEEDEEEWVRRELERREQLRRQREAKTVLYGDEREAAAALRKIRARALEVSLAKQNASVSSWVKVTLFNEAGDEKDEEESAKHVSVFPELNVRGGNCTLRSLASFFLETSPEEVFTICPVPLFSPDCIFRTIGEFLRDSTSESSVGSVMWLRSPQYVCNNLLDAVLSRDISLARITDEIDPKDGDTLYWHLFSSCQCISACSVFAFIATNIAVELIEKQLFNISEDSLLIGSFPFDNPAPRVATRREKARQTSVDVKRQETLAERLETLQRRVARASDRTFHLVHLISLETRASQGDTLTEREQRDLEEWRELKRAEEGRRRLELYSKRSGEPEPFHDGGGMWVDDGLDRDLEDRDRFDDRPRGDGDRGERELTEAEEEERRARQGWKRVTPGAARTSGGMNAFNRLMRRKEGETLEEIRRRIDRTERERRAKAGECDRLDHVERKAIKRRKVLEALKRQWTGGDVELRLLPDGHPFHVFKLFKFDRMFMAKTAAEAVTSGGHLAILVLGDEEHSIEEASKLYGIEIQAQRMVNDAVVELKKWGNNQVCLKGVKTGTSKKGFTKKAESARNYRSVLQAHLMAAVDYKGFRVVVLPLPATLPKLLNWPQPVSSQLSQEVAFVEERLNLASVLKPQTWRVTAQPAELWMKTVLLSLDPSSDDSVVFYRLCFAFPQMARLNVDTSKSRLAFAGFETECEPKICERIRCNAFVHSRDFEMAMRHHQTTQQQEENRALTRLLQSVTATKNANASYWRDLQRPARDVSVNAYADPLVHSPSASMYDPRKALMNFLLGQKSTAYKETAEPSTAGPIPNRRARLLAVAVQTEILNKALAELECMAPFAPMDSISLTEFLHLRGINMRFLGLMIRGTRAAWLRHMLLTEVVARTLKRILKDTLRCLVFAARSYLQAAISRAQQGRLKGILKKPTFDPSGVDRDKRLFRRDSGSRDGKESDDDRPCSFGISSSDEWDTERCHDAPDEKKLKFSRGALLREAALNIPFDVATQLLDDLPYLLDLMAQKFRQFSWTDIVVLNLFNLTLGDSSESDEFWGSFLALKCNECFDVEAASISKSCISRAALYVAMQHHCGVSFLPGAGALNDMRPSAHPLQPSHLRMWLPALNRTLELPSRLPLLQLVTDPSRIPLSCQQDQQLVVSPSPSQILLAKMMGHMLVQCAVPLWRVWETVEKGLSTADLLALYVSTKAHPLLIRQDNWHLPNAVLDIVGCAVRFGVWQVARHLAERCLNLYPESHAAATQARLIIYLIELHGRGLPLSNPRLPAIIAAAGQAVKDHWEGTHPARLDILTYQAWHMHVSGDLEESALLLREALSLAGVMSGQRSYTDRQDVRKLLMLTSLSLRPFREQLQTTTPRQVTNVRMAGLLRLLARVKLLWLLECDQKQQLRAFSPPAYRLTLAREACNCLQWALDAYDFALGTSSLLTVGTAHELALAMVVLKEATRSDDSVYLVEIAAELAATALRVRTQLLGKEHVSTINSAVLLASLVAQQGKYVQSMSLMEAVIRNTVIRATRSPAKRRYRPDDSFAVALWCLPDTFFYGTFQRHDRHVQARALHATLIAHRKRRQMEAVEKVQKEKAKKKQKALALQLKRIARGEEGDAPGSEAEISSLDDAGDDDGLALTEDVLASEDRRAHKDPDAEVATITLAEQSRDCYVFETRQDEAPSDLLIPITTDVEETLVRIYINYGLDRAVERRLFSLFLTLDVLEKKGCQSIAATLARYQQASAGDGHQFLGYLNWLLDSSVSSDLQMLEYIQHYPHKLSLAQILHPDGDLSFALCHAAAPTEGSKYTTALDRYVKSLINRAQAAVFDVHVRLLMGEKPKLFVAKEIPSWKQKLIKAMKKIRCILVLRDAFSCAHIRGAAVRRLPDELNPAVARATKSLLSDEKFRQLFPYQVVEGAAINKIREKQSLQNGYSHMRTNIRLPLDLRSEALDMLASLLYHFMDVRIFRKRWERRLKDNRWAAPAEDEQAESGAGADLTEFEKSDAWGS</sequence>
<dbReference type="GO" id="GO:0003729">
    <property type="term" value="F:mRNA binding"/>
    <property type="evidence" value="ECO:0007669"/>
    <property type="project" value="TreeGrafter"/>
</dbReference>
<dbReference type="Pfam" id="PF12807">
    <property type="entry name" value="eIF3_p135"/>
    <property type="match status" value="1"/>
</dbReference>
<feature type="compositionally biased region" description="Basic and acidic residues" evidence="2">
    <location>
        <begin position="634"/>
        <end position="663"/>
    </location>
</feature>
<feature type="region of interest" description="Disordered" evidence="2">
    <location>
        <begin position="1886"/>
        <end position="1905"/>
    </location>
</feature>
<reference evidence="4 5" key="1">
    <citation type="submission" date="2017-09" db="EMBL/GenBank/DDBJ databases">
        <title>Genome sequencing of Besnoitia besnoiti strain Bb-Ger1.</title>
        <authorList>
            <person name="Schares G."/>
            <person name="Venepally P."/>
            <person name="Lorenzi H.A."/>
        </authorList>
    </citation>
    <scope>NUCLEOTIDE SEQUENCE [LARGE SCALE GENOMIC DNA]</scope>
    <source>
        <strain evidence="4 5">Bb-Ger1</strain>
    </source>
</reference>
<comment type="caution">
    <text evidence="4">The sequence shown here is derived from an EMBL/GenBank/DDBJ whole genome shotgun (WGS) entry which is preliminary data.</text>
</comment>
<feature type="compositionally biased region" description="Basic and acidic residues" evidence="2">
    <location>
        <begin position="1211"/>
        <end position="1235"/>
    </location>
</feature>
<feature type="coiled-coil region" evidence="1">
    <location>
        <begin position="1853"/>
        <end position="1880"/>
    </location>
</feature>
<evidence type="ECO:0000313" key="4">
    <source>
        <dbReference type="EMBL" id="PFH35484.1"/>
    </source>
</evidence>
<dbReference type="InterPro" id="IPR033646">
    <property type="entry name" value="CLU-central"/>
</dbReference>
<feature type="region of interest" description="Disordered" evidence="2">
    <location>
        <begin position="634"/>
        <end position="680"/>
    </location>
</feature>
<dbReference type="GO" id="GO:0005737">
    <property type="term" value="C:cytoplasm"/>
    <property type="evidence" value="ECO:0007669"/>
    <property type="project" value="TreeGrafter"/>
</dbReference>
<accession>A0A2A9ME62</accession>
<evidence type="ECO:0000256" key="2">
    <source>
        <dbReference type="SAM" id="MobiDB-lite"/>
    </source>
</evidence>
<dbReference type="STRING" id="94643.A0A2A9ME62"/>
<dbReference type="OrthoDB" id="626167at2759"/>
<organism evidence="4 5">
    <name type="scientific">Besnoitia besnoiti</name>
    <name type="common">Apicomplexan protozoan</name>
    <dbReference type="NCBI Taxonomy" id="94643"/>
    <lineage>
        <taxon>Eukaryota</taxon>
        <taxon>Sar</taxon>
        <taxon>Alveolata</taxon>
        <taxon>Apicomplexa</taxon>
        <taxon>Conoidasida</taxon>
        <taxon>Coccidia</taxon>
        <taxon>Eucoccidiorida</taxon>
        <taxon>Eimeriorina</taxon>
        <taxon>Sarcocystidae</taxon>
        <taxon>Besnoitia</taxon>
    </lineage>
</organism>
<dbReference type="RefSeq" id="XP_029219493.1">
    <property type="nucleotide sequence ID" value="XM_029364785.1"/>
</dbReference>
<dbReference type="InterPro" id="IPR027523">
    <property type="entry name" value="CLU_prot"/>
</dbReference>
<dbReference type="Gene3D" id="1.25.40.10">
    <property type="entry name" value="Tetratricopeptide repeat domain"/>
    <property type="match status" value="1"/>
</dbReference>
<protein>
    <recommendedName>
        <fullName evidence="3">CLU central domain-containing protein</fullName>
    </recommendedName>
</protein>
<feature type="region of interest" description="Disordered" evidence="2">
    <location>
        <begin position="1211"/>
        <end position="1248"/>
    </location>
</feature>
<dbReference type="EMBL" id="NWUJ01000005">
    <property type="protein sequence ID" value="PFH35484.1"/>
    <property type="molecule type" value="Genomic_DNA"/>
</dbReference>
<dbReference type="KEGG" id="bbes:BESB_063710"/>
<dbReference type="Proteomes" id="UP000224006">
    <property type="component" value="Chromosome V"/>
</dbReference>
<evidence type="ECO:0000256" key="1">
    <source>
        <dbReference type="SAM" id="Coils"/>
    </source>
</evidence>
<keyword evidence="5" id="KW-1185">Reference proteome</keyword>
<dbReference type="GO" id="GO:0048312">
    <property type="term" value="P:intracellular distribution of mitochondria"/>
    <property type="evidence" value="ECO:0007669"/>
    <property type="project" value="TreeGrafter"/>
</dbReference>
<gene>
    <name evidence="4" type="ORF">BESB_063710</name>
</gene>
<dbReference type="InterPro" id="IPR011990">
    <property type="entry name" value="TPR-like_helical_dom_sf"/>
</dbReference>
<dbReference type="PANTHER" id="PTHR12601">
    <property type="entry name" value="EUKARYOTIC TRANSLATION INITIATION FACTOR 3 SUBUNIT EIF-3"/>
    <property type="match status" value="1"/>
</dbReference>